<feature type="region of interest" description="Disordered" evidence="5">
    <location>
        <begin position="190"/>
        <end position="209"/>
    </location>
</feature>
<dbReference type="GO" id="GO:0016787">
    <property type="term" value="F:hydrolase activity"/>
    <property type="evidence" value="ECO:0007669"/>
    <property type="project" value="TreeGrafter"/>
</dbReference>
<organism evidence="8 9">
    <name type="scientific">Panicum virgatum</name>
    <name type="common">Blackwell switchgrass</name>
    <dbReference type="NCBI Taxonomy" id="38727"/>
    <lineage>
        <taxon>Eukaryota</taxon>
        <taxon>Viridiplantae</taxon>
        <taxon>Streptophyta</taxon>
        <taxon>Embryophyta</taxon>
        <taxon>Tracheophyta</taxon>
        <taxon>Spermatophyta</taxon>
        <taxon>Magnoliopsida</taxon>
        <taxon>Liliopsida</taxon>
        <taxon>Poales</taxon>
        <taxon>Poaceae</taxon>
        <taxon>PACMAD clade</taxon>
        <taxon>Panicoideae</taxon>
        <taxon>Panicodae</taxon>
        <taxon>Paniceae</taxon>
        <taxon>Panicinae</taxon>
        <taxon>Panicum</taxon>
        <taxon>Panicum sect. Hiantes</taxon>
    </lineage>
</organism>
<evidence type="ECO:0000256" key="1">
    <source>
        <dbReference type="ARBA" id="ARBA00004116"/>
    </source>
</evidence>
<dbReference type="AlphaFoldDB" id="A0A8T0XYB3"/>
<accession>A0A8T0XYB3</accession>
<proteinExistence type="inferred from homology"/>
<dbReference type="GO" id="GO:0012505">
    <property type="term" value="C:endomembrane system"/>
    <property type="evidence" value="ECO:0007669"/>
    <property type="project" value="TreeGrafter"/>
</dbReference>
<evidence type="ECO:0000256" key="5">
    <source>
        <dbReference type="SAM" id="MobiDB-lite"/>
    </source>
</evidence>
<evidence type="ECO:0000256" key="4">
    <source>
        <dbReference type="ARBA" id="ARBA00023180"/>
    </source>
</evidence>
<gene>
    <name evidence="8" type="ORF">PVAP13_1KG526820</name>
</gene>
<comment type="subcellular location">
    <subcellularLocation>
        <location evidence="1">Vacuole</location>
    </subcellularLocation>
</comment>
<name>A0A8T0XYB3_PANVG</name>
<evidence type="ECO:0000313" key="8">
    <source>
        <dbReference type="EMBL" id="KAG2662103.1"/>
    </source>
</evidence>
<keyword evidence="9" id="KW-1185">Reference proteome</keyword>
<sequence length="349" mass="37407">MANVSGKKILTVAISLLAVLALLLEPCAAARPVPVTATIDGSRSLHLPLRGSLLRGPESVAFDGHGAGPYSGVSDGRVLKWNGLARRWSTYAYGPGYSAKGCTASRTRPAEVTESTCGRPLGLRFHYKSGNLYIADAYKGLMRVGPGGGKATVLANEADGVPLRFTNGVDVDQVTGEVFFTDSSMNYQRSQHDRVTATGDSTDRQKKKYPKTKSVTVLQSGITYPNGLAISADRTHLVVALTGPCKLMRYWIKGPKAGTSEPLADLPGYPDNVRADLKGGFWVALHREKMELPFGPDSHLLAVRINADGQVVQMMKGSKSVRPTEVVEREGGKLYMGSVELPYVGVVSE</sequence>
<dbReference type="Gene3D" id="2.120.10.30">
    <property type="entry name" value="TolB, C-terminal domain"/>
    <property type="match status" value="1"/>
</dbReference>
<dbReference type="SUPFAM" id="SSF63829">
    <property type="entry name" value="Calcium-dependent phosphotriesterase"/>
    <property type="match status" value="1"/>
</dbReference>
<dbReference type="Proteomes" id="UP000823388">
    <property type="component" value="Chromosome 1K"/>
</dbReference>
<comment type="caution">
    <text evidence="8">The sequence shown here is derived from an EMBL/GenBank/DDBJ whole genome shotgun (WGS) entry which is preliminary data.</text>
</comment>
<protein>
    <recommendedName>
        <fullName evidence="7">Strictosidine synthase conserved region domain-containing protein</fullName>
    </recommendedName>
</protein>
<keyword evidence="6" id="KW-0732">Signal</keyword>
<evidence type="ECO:0000256" key="3">
    <source>
        <dbReference type="ARBA" id="ARBA00022554"/>
    </source>
</evidence>
<dbReference type="FunFam" id="2.120.10.30:FF:000048">
    <property type="entry name" value="Protein strictosidine synthase-like 10"/>
    <property type="match status" value="1"/>
</dbReference>
<keyword evidence="4" id="KW-0325">Glycoprotein</keyword>
<keyword evidence="3" id="KW-0926">Vacuole</keyword>
<evidence type="ECO:0000256" key="2">
    <source>
        <dbReference type="ARBA" id="ARBA00009191"/>
    </source>
</evidence>
<dbReference type="PANTHER" id="PTHR10426">
    <property type="entry name" value="STRICTOSIDINE SYNTHASE-RELATED"/>
    <property type="match status" value="1"/>
</dbReference>
<evidence type="ECO:0000256" key="6">
    <source>
        <dbReference type="SAM" id="SignalP"/>
    </source>
</evidence>
<dbReference type="InterPro" id="IPR011042">
    <property type="entry name" value="6-blade_b-propeller_TolB-like"/>
</dbReference>
<feature type="chain" id="PRO_5035904455" description="Strictosidine synthase conserved region domain-containing protein" evidence="6">
    <location>
        <begin position="30"/>
        <end position="349"/>
    </location>
</feature>
<reference evidence="8" key="1">
    <citation type="submission" date="2020-05" db="EMBL/GenBank/DDBJ databases">
        <title>WGS assembly of Panicum virgatum.</title>
        <authorList>
            <person name="Lovell J.T."/>
            <person name="Jenkins J."/>
            <person name="Shu S."/>
            <person name="Juenger T.E."/>
            <person name="Schmutz J."/>
        </authorList>
    </citation>
    <scope>NUCLEOTIDE SEQUENCE</scope>
    <source>
        <strain evidence="8">AP13</strain>
    </source>
</reference>
<evidence type="ECO:0000259" key="7">
    <source>
        <dbReference type="Pfam" id="PF03088"/>
    </source>
</evidence>
<evidence type="ECO:0000313" key="9">
    <source>
        <dbReference type="Proteomes" id="UP000823388"/>
    </source>
</evidence>
<dbReference type="GO" id="GO:0005773">
    <property type="term" value="C:vacuole"/>
    <property type="evidence" value="ECO:0007669"/>
    <property type="project" value="UniProtKB-SubCell"/>
</dbReference>
<dbReference type="InterPro" id="IPR018119">
    <property type="entry name" value="Strictosidine_synth_cons-reg"/>
</dbReference>
<dbReference type="Pfam" id="PF03088">
    <property type="entry name" value="Str_synth"/>
    <property type="match status" value="1"/>
</dbReference>
<feature type="domain" description="Strictosidine synthase conserved region" evidence="7">
    <location>
        <begin position="167"/>
        <end position="255"/>
    </location>
</feature>
<comment type="similarity">
    <text evidence="2">Belongs to the strictosidine synthase family.</text>
</comment>
<feature type="signal peptide" evidence="6">
    <location>
        <begin position="1"/>
        <end position="29"/>
    </location>
</feature>
<dbReference type="EMBL" id="CM029037">
    <property type="protein sequence ID" value="KAG2662103.1"/>
    <property type="molecule type" value="Genomic_DNA"/>
</dbReference>
<dbReference type="PANTHER" id="PTHR10426:SF95">
    <property type="entry name" value="OS06G0623700 PROTEIN"/>
    <property type="match status" value="1"/>
</dbReference>